<comment type="caution">
    <text evidence="6">The sequence shown here is derived from an EMBL/GenBank/DDBJ whole genome shotgun (WGS) entry which is preliminary data.</text>
</comment>
<dbReference type="GO" id="GO:0006260">
    <property type="term" value="P:DNA replication"/>
    <property type="evidence" value="ECO:0007669"/>
    <property type="project" value="UniProtKB-KW"/>
</dbReference>
<proteinExistence type="predicted"/>
<dbReference type="RefSeq" id="WP_158027564.1">
    <property type="nucleotide sequence ID" value="NZ_BMHG01000001.1"/>
</dbReference>
<dbReference type="Gene3D" id="1.10.287.110">
    <property type="entry name" value="DnaJ domain"/>
    <property type="match status" value="1"/>
</dbReference>
<reference evidence="6 7" key="1">
    <citation type="submission" date="2019-09" db="EMBL/GenBank/DDBJ databases">
        <title>Phylogeny of genus Pseudoclavibacter and closely related genus.</title>
        <authorList>
            <person name="Li Y."/>
        </authorList>
    </citation>
    <scope>NUCLEOTIDE SEQUENCE [LARGE SCALE GENOMIC DNA]</scope>
    <source>
        <strain evidence="6 7">EGI 60007</strain>
    </source>
</reference>
<dbReference type="GO" id="GO:0042026">
    <property type="term" value="P:protein refolding"/>
    <property type="evidence" value="ECO:0007669"/>
    <property type="project" value="TreeGrafter"/>
</dbReference>
<dbReference type="AlphaFoldDB" id="A0A6H9WMI0"/>
<keyword evidence="2" id="KW-0346">Stress response</keyword>
<dbReference type="InterPro" id="IPR036869">
    <property type="entry name" value="J_dom_sf"/>
</dbReference>
<evidence type="ECO:0000259" key="5">
    <source>
        <dbReference type="PROSITE" id="PS50076"/>
    </source>
</evidence>
<gene>
    <name evidence="6" type="ORF">F8O04_01605</name>
</gene>
<feature type="domain" description="J" evidence="5">
    <location>
        <begin position="10"/>
        <end position="75"/>
    </location>
</feature>
<keyword evidence="3" id="KW-0143">Chaperone</keyword>
<evidence type="ECO:0000256" key="3">
    <source>
        <dbReference type="ARBA" id="ARBA00023186"/>
    </source>
</evidence>
<accession>A0A6H9WMI0</accession>
<evidence type="ECO:0000256" key="2">
    <source>
        <dbReference type="ARBA" id="ARBA00023016"/>
    </source>
</evidence>
<dbReference type="FunFam" id="2.60.260.20:FF:000013">
    <property type="entry name" value="DnaJ subfamily B member 11"/>
    <property type="match status" value="1"/>
</dbReference>
<evidence type="ECO:0000313" key="7">
    <source>
        <dbReference type="Proteomes" id="UP000431744"/>
    </source>
</evidence>
<dbReference type="InterPro" id="IPR008971">
    <property type="entry name" value="HSP40/DnaJ_pept-bd"/>
</dbReference>
<name>A0A6H9WMI0_9MICO</name>
<evidence type="ECO:0000256" key="4">
    <source>
        <dbReference type="SAM" id="MobiDB-lite"/>
    </source>
</evidence>
<dbReference type="SUPFAM" id="SSF46565">
    <property type="entry name" value="Chaperone J-domain"/>
    <property type="match status" value="1"/>
</dbReference>
<organism evidence="6 7">
    <name type="scientific">Pseudoclavibacter endophyticus</name>
    <dbReference type="NCBI Taxonomy" id="1778590"/>
    <lineage>
        <taxon>Bacteria</taxon>
        <taxon>Bacillati</taxon>
        <taxon>Actinomycetota</taxon>
        <taxon>Actinomycetes</taxon>
        <taxon>Micrococcales</taxon>
        <taxon>Microbacteriaceae</taxon>
        <taxon>Pseudoclavibacter</taxon>
    </lineage>
</organism>
<dbReference type="CDD" id="cd06257">
    <property type="entry name" value="DnaJ"/>
    <property type="match status" value="1"/>
</dbReference>
<dbReference type="InterPro" id="IPR001623">
    <property type="entry name" value="DnaJ_domain"/>
</dbReference>
<dbReference type="PANTHER" id="PTHR43096:SF54">
    <property type="entry name" value="CHAPERONE PROTEIN DNAJ 1"/>
    <property type="match status" value="1"/>
</dbReference>
<dbReference type="GO" id="GO:0005737">
    <property type="term" value="C:cytoplasm"/>
    <property type="evidence" value="ECO:0007669"/>
    <property type="project" value="TreeGrafter"/>
</dbReference>
<dbReference type="PROSITE" id="PS00636">
    <property type="entry name" value="DNAJ_1"/>
    <property type="match status" value="1"/>
</dbReference>
<keyword evidence="7" id="KW-1185">Reference proteome</keyword>
<dbReference type="SUPFAM" id="SSF49493">
    <property type="entry name" value="HSP40/DnaJ peptide-binding domain"/>
    <property type="match status" value="2"/>
</dbReference>
<dbReference type="CDD" id="cd10747">
    <property type="entry name" value="DnaJ_C"/>
    <property type="match status" value="1"/>
</dbReference>
<dbReference type="PANTHER" id="PTHR43096">
    <property type="entry name" value="DNAJ HOMOLOG 1, MITOCHONDRIAL-RELATED"/>
    <property type="match status" value="1"/>
</dbReference>
<protein>
    <submittedName>
        <fullName evidence="6">DnaJ domain-containing protein</fullName>
    </submittedName>
</protein>
<feature type="region of interest" description="Disordered" evidence="4">
    <location>
        <begin position="35"/>
        <end position="55"/>
    </location>
</feature>
<dbReference type="PRINTS" id="PR00625">
    <property type="entry name" value="JDOMAIN"/>
</dbReference>
<sequence>MASQDWFEKDFYAVLGVSKDASEQELKRAYRKLARDYHPDQNPGDPEAERKFKDVSEAYSVLSDPKDRAEYDQVRAMGGGARFTSSGGGAGFEDAFGGMFNRGGASQQYSNEDLEDLLGSMFGGGHGGFGPGSFGTAGRPAGFGTPGTGGPRKGRDQTASTTLSFATAIRGDTVTLQTGEGRTITVRIPAGVEDGQKIRLKGKGAPSPNGGPPGDLLLQVSVRSHPVFGRDGDNLTIDVPVTFAEAAKGATVEVPTFGGDPVKVRVPAGSQSGKKLRVKGRGVTTKRGTGDLLVTLTIAVPTHLTKGMEEALDAFVAASPAESPRDDLMRRATQE</sequence>
<evidence type="ECO:0000313" key="6">
    <source>
        <dbReference type="EMBL" id="KAB1649011.1"/>
    </source>
</evidence>
<dbReference type="Pfam" id="PF01556">
    <property type="entry name" value="DnaJ_C"/>
    <property type="match status" value="1"/>
</dbReference>
<dbReference type="Gene3D" id="2.60.260.20">
    <property type="entry name" value="Urease metallochaperone UreE, N-terminal domain"/>
    <property type="match status" value="2"/>
</dbReference>
<dbReference type="OrthoDB" id="9779889at2"/>
<dbReference type="Pfam" id="PF00226">
    <property type="entry name" value="DnaJ"/>
    <property type="match status" value="1"/>
</dbReference>
<dbReference type="GO" id="GO:0051082">
    <property type="term" value="F:unfolded protein binding"/>
    <property type="evidence" value="ECO:0007669"/>
    <property type="project" value="InterPro"/>
</dbReference>
<dbReference type="PROSITE" id="PS50076">
    <property type="entry name" value="DNAJ_2"/>
    <property type="match status" value="1"/>
</dbReference>
<dbReference type="InterPro" id="IPR002939">
    <property type="entry name" value="DnaJ_C"/>
</dbReference>
<keyword evidence="1" id="KW-0235">DNA replication</keyword>
<dbReference type="EMBL" id="WBJY01000001">
    <property type="protein sequence ID" value="KAB1649011.1"/>
    <property type="molecule type" value="Genomic_DNA"/>
</dbReference>
<dbReference type="SMART" id="SM00271">
    <property type="entry name" value="DnaJ"/>
    <property type="match status" value="1"/>
</dbReference>
<dbReference type="InterPro" id="IPR018253">
    <property type="entry name" value="DnaJ_domain_CS"/>
</dbReference>
<evidence type="ECO:0000256" key="1">
    <source>
        <dbReference type="ARBA" id="ARBA00022705"/>
    </source>
</evidence>
<dbReference type="Proteomes" id="UP000431744">
    <property type="component" value="Unassembled WGS sequence"/>
</dbReference>